<comment type="similarity">
    <text evidence="8">Belongs to the adenylyl cyclase class-4/guanylyl cyclase family.</text>
</comment>
<evidence type="ECO:0000256" key="4">
    <source>
        <dbReference type="ARBA" id="ARBA00022741"/>
    </source>
</evidence>
<feature type="region of interest" description="Disordered" evidence="9">
    <location>
        <begin position="690"/>
        <end position="727"/>
    </location>
</feature>
<keyword evidence="11" id="KW-1185">Reference proteome</keyword>
<dbReference type="PROSITE" id="PS50125">
    <property type="entry name" value="GUANYLATE_CYCLASE_2"/>
    <property type="match status" value="1"/>
</dbReference>
<keyword evidence="5" id="KW-0342">GTP-binding</keyword>
<feature type="compositionally biased region" description="Basic and acidic residues" evidence="9">
    <location>
        <begin position="697"/>
        <end position="712"/>
    </location>
</feature>
<evidence type="ECO:0000313" key="12">
    <source>
        <dbReference type="WBParaSite" id="maker-uti_cns_0006478-snap-gene-0.6-mRNA-1"/>
    </source>
</evidence>
<dbReference type="InterPro" id="IPR011644">
    <property type="entry name" value="Heme_NO-bd"/>
</dbReference>
<dbReference type="GO" id="GO:0004383">
    <property type="term" value="F:guanylate cyclase activity"/>
    <property type="evidence" value="ECO:0007669"/>
    <property type="project" value="UniProtKB-EC"/>
</dbReference>
<dbReference type="InterPro" id="IPR029787">
    <property type="entry name" value="Nucleotide_cyclase"/>
</dbReference>
<dbReference type="GO" id="GO:0005525">
    <property type="term" value="F:GTP binding"/>
    <property type="evidence" value="ECO:0007669"/>
    <property type="project" value="UniProtKB-KW"/>
</dbReference>
<dbReference type="FunFam" id="3.30.450.260:FF:000002">
    <property type="entry name" value="guanylate cyclase soluble subunit alpha-2"/>
    <property type="match status" value="1"/>
</dbReference>
<evidence type="ECO:0000256" key="1">
    <source>
        <dbReference type="ARBA" id="ARBA00004496"/>
    </source>
</evidence>
<dbReference type="PANTHER" id="PTHR45655:SF13">
    <property type="entry name" value="SOLUBLE GUANYLATE CYCLASE GCY-32-RELATED"/>
    <property type="match status" value="1"/>
</dbReference>
<evidence type="ECO:0000256" key="3">
    <source>
        <dbReference type="ARBA" id="ARBA00022490"/>
    </source>
</evidence>
<dbReference type="GO" id="GO:0019934">
    <property type="term" value="P:cGMP-mediated signaling"/>
    <property type="evidence" value="ECO:0007669"/>
    <property type="project" value="TreeGrafter"/>
</dbReference>
<dbReference type="AlphaFoldDB" id="A0A1I8HJT2"/>
<sequence length="789" mass="87706">MYEMFGSHFFKYFKKHGYDKMIYTLGQDLKKFIQNLDSLHDYLQIDNKSMVPPSFSCNYEDSGEFILHYYSARAGLESWIKASQRNRQVVGELISAFGPSPVPGTPQGELEIRAADQSQQGELEIRAADQSQQGELEIRAADQSRQGELEIRSQQGELEIRAADQSQQGELEIRAADQSQQGMLTTVAKEIFSTEIQLKVMDIDTDFPPESRYQTHVRILISFASHSSLAASLDDFVQPCYPSKSLITVKSFVRYFPYHIIFDSLLFIKQSGAAIQSVCQTLRFKDSVVKLTEVCELVNPPVNFSSHYIKRFLNSSFTLRLKRSIEDDCTESSLLIKGQMIFMEDTNLFLFVCSPRVMTLSEMMEKNIFMSDLPLYDVTRELLQVNQQRLAEIEISKHMDEMTNEMKKMTAELEDEKKKTHTLLSQMLPSKVAKQLLEGKRVAAGERTRDIPSVSPFCWTAASGGAILTSAEKYEICTILFSDIVTFTDIASQCTPMNIVDMLNNLYSLFDKATEVNKVYKVETIGDAYMVVGGVPERTDQHAHFVSEQAMDMIEASCRVASPVTNLPLQIRVGMHTGPTVAGVVGDKMPRFCLFGDTVNVASRMESHGVPSRIHVSPTTYKVLTEKCADKGYKFEGRGEINIKGKGLMSTYFLLGHAKRTLKAATPNPFAGKASGSASAAASSGAVKVANGAAPSEGRHRLSDPVFEKDETGTPPPESADPGHRQQAGAANGLQFRKAPQTATCRLLNPQMARLRPNPGKRLENFGLLQNCKPEGLGLRKAAQGVAMR</sequence>
<dbReference type="InterPro" id="IPR024096">
    <property type="entry name" value="NO_sig/Golgi_transp_ligand-bd"/>
</dbReference>
<reference evidence="12" key="1">
    <citation type="submission" date="2016-11" db="UniProtKB">
        <authorList>
            <consortium name="WormBaseParasite"/>
        </authorList>
    </citation>
    <scope>IDENTIFICATION</scope>
</reference>
<dbReference type="InterPro" id="IPR038158">
    <property type="entry name" value="H-NOX_domain_sf"/>
</dbReference>
<dbReference type="PANTHER" id="PTHR45655">
    <property type="entry name" value="GUANYLATE CYCLASE SOLUBLE SUBUNIT BETA-2"/>
    <property type="match status" value="1"/>
</dbReference>
<dbReference type="InterPro" id="IPR018297">
    <property type="entry name" value="A/G_cyclase_CS"/>
</dbReference>
<evidence type="ECO:0000256" key="6">
    <source>
        <dbReference type="ARBA" id="ARBA00023239"/>
    </source>
</evidence>
<keyword evidence="7" id="KW-0141">cGMP biosynthesis</keyword>
<dbReference type="EC" id="4.6.1.2" evidence="2"/>
<evidence type="ECO:0000256" key="9">
    <source>
        <dbReference type="SAM" id="MobiDB-lite"/>
    </source>
</evidence>
<feature type="domain" description="Guanylate cyclase" evidence="10">
    <location>
        <begin position="478"/>
        <end position="606"/>
    </location>
</feature>
<dbReference type="Pfam" id="PF00211">
    <property type="entry name" value="Guanylate_cyc"/>
    <property type="match status" value="1"/>
</dbReference>
<dbReference type="GO" id="GO:0020037">
    <property type="term" value="F:heme binding"/>
    <property type="evidence" value="ECO:0007669"/>
    <property type="project" value="InterPro"/>
</dbReference>
<protein>
    <recommendedName>
        <fullName evidence="2">guanylate cyclase</fullName>
        <ecNumber evidence="2">4.6.1.2</ecNumber>
    </recommendedName>
</protein>
<evidence type="ECO:0000313" key="11">
    <source>
        <dbReference type="Proteomes" id="UP000095280"/>
    </source>
</evidence>
<proteinExistence type="inferred from homology"/>
<keyword evidence="3" id="KW-0963">Cytoplasm</keyword>
<evidence type="ECO:0000256" key="8">
    <source>
        <dbReference type="RuleBase" id="RU000405"/>
    </source>
</evidence>
<name>A0A1I8HJT2_9PLAT</name>
<dbReference type="GO" id="GO:0008074">
    <property type="term" value="C:guanylate cyclase complex, soluble"/>
    <property type="evidence" value="ECO:0007669"/>
    <property type="project" value="TreeGrafter"/>
</dbReference>
<dbReference type="GO" id="GO:0070482">
    <property type="term" value="P:response to oxygen levels"/>
    <property type="evidence" value="ECO:0007669"/>
    <property type="project" value="TreeGrafter"/>
</dbReference>
<evidence type="ECO:0000259" key="10">
    <source>
        <dbReference type="PROSITE" id="PS50125"/>
    </source>
</evidence>
<dbReference type="Gene3D" id="6.10.250.780">
    <property type="match status" value="1"/>
</dbReference>
<keyword evidence="6 8" id="KW-0456">Lyase</keyword>
<dbReference type="SMART" id="SM00044">
    <property type="entry name" value="CYCc"/>
    <property type="match status" value="1"/>
</dbReference>
<dbReference type="SUPFAM" id="SSF55073">
    <property type="entry name" value="Nucleotide cyclase"/>
    <property type="match status" value="1"/>
</dbReference>
<dbReference type="InterPro" id="IPR001054">
    <property type="entry name" value="A/G_cyclase"/>
</dbReference>
<dbReference type="Pfam" id="PF07701">
    <property type="entry name" value="HNOBA"/>
    <property type="match status" value="1"/>
</dbReference>
<dbReference type="InterPro" id="IPR042463">
    <property type="entry name" value="HNOB_dom_associated_sf"/>
</dbReference>
<dbReference type="PROSITE" id="PS00452">
    <property type="entry name" value="GUANYLATE_CYCLASE_1"/>
    <property type="match status" value="1"/>
</dbReference>
<dbReference type="InterPro" id="IPR011645">
    <property type="entry name" value="HNOB_dom_associated"/>
</dbReference>
<dbReference type="Proteomes" id="UP000095280">
    <property type="component" value="Unplaced"/>
</dbReference>
<evidence type="ECO:0000256" key="5">
    <source>
        <dbReference type="ARBA" id="ARBA00023134"/>
    </source>
</evidence>
<comment type="subcellular location">
    <subcellularLocation>
        <location evidence="1">Cytoplasm</location>
    </subcellularLocation>
</comment>
<dbReference type="WBParaSite" id="maker-uti_cns_0006478-snap-gene-0.6-mRNA-1">
    <property type="protein sequence ID" value="maker-uti_cns_0006478-snap-gene-0.6-mRNA-1"/>
    <property type="gene ID" value="maker-uti_cns_0006478-snap-gene-0.6"/>
</dbReference>
<dbReference type="Gene3D" id="3.30.450.260">
    <property type="entry name" value="Haem NO binding associated domain"/>
    <property type="match status" value="1"/>
</dbReference>
<evidence type="ECO:0000256" key="7">
    <source>
        <dbReference type="ARBA" id="ARBA00023293"/>
    </source>
</evidence>
<dbReference type="Gene3D" id="3.30.70.1230">
    <property type="entry name" value="Nucleotide cyclase"/>
    <property type="match status" value="1"/>
</dbReference>
<dbReference type="FunFam" id="3.30.70.1230:FF:000007">
    <property type="entry name" value="Guanylate cyclase soluble subunit alpha-3"/>
    <property type="match status" value="1"/>
</dbReference>
<evidence type="ECO:0000256" key="2">
    <source>
        <dbReference type="ARBA" id="ARBA00012202"/>
    </source>
</evidence>
<dbReference type="Pfam" id="PF07700">
    <property type="entry name" value="HNOB"/>
    <property type="match status" value="1"/>
</dbReference>
<dbReference type="Gene3D" id="3.90.1520.10">
    <property type="entry name" value="H-NOX domain"/>
    <property type="match status" value="1"/>
</dbReference>
<dbReference type="SUPFAM" id="SSF111126">
    <property type="entry name" value="Ligand-binding domain in the NO signalling and Golgi transport"/>
    <property type="match status" value="1"/>
</dbReference>
<dbReference type="CDD" id="cd07302">
    <property type="entry name" value="CHD"/>
    <property type="match status" value="1"/>
</dbReference>
<organism evidence="11 12">
    <name type="scientific">Macrostomum lignano</name>
    <dbReference type="NCBI Taxonomy" id="282301"/>
    <lineage>
        <taxon>Eukaryota</taxon>
        <taxon>Metazoa</taxon>
        <taxon>Spiralia</taxon>
        <taxon>Lophotrochozoa</taxon>
        <taxon>Platyhelminthes</taxon>
        <taxon>Rhabditophora</taxon>
        <taxon>Macrostomorpha</taxon>
        <taxon>Macrostomida</taxon>
        <taxon>Macrostomidae</taxon>
        <taxon>Macrostomum</taxon>
    </lineage>
</organism>
<keyword evidence="4" id="KW-0547">Nucleotide-binding</keyword>
<accession>A0A1I8HJT2</accession>